<accession>A0AA36CZF5</accession>
<evidence type="ECO:0008006" key="6">
    <source>
        <dbReference type="Google" id="ProtNLM"/>
    </source>
</evidence>
<feature type="non-terminal residue" evidence="4">
    <location>
        <position position="373"/>
    </location>
</feature>
<sequence>MFKLMKKKKPKDQKTSAEDRKPKTGRKSASATNSVQQSIVAIERQAEVRDFCQAVLQLKVSGIEAAFQRNPRKCDMKKCTVFSRNQAKNRYKDVGCLDDGRVILRDNGGNDYIHANYVATPENPHRFICCQAPLESTCADHWKMIVQDGVEVILMLCDFLEKNLKKCAEYFPMDPASPKTFGPYTIHLKKKEMMKWECQTQAEVVVSHFTVEVDGRQVHQLTHYHWQKWPDRGVPTADQALIYLLKTFSQTEKPIVVHCSAGIGRTGSIVLIQYILESINAGSKACNDVEKLLTDLRKQRANSVQTHHQYLFVHQVLLNYFYKEGFLDKSVEPFIAAFSAAYEKATSESKDKPTNEASYCGEVKRQHDLQTLH</sequence>
<keyword evidence="5" id="KW-1185">Reference proteome</keyword>
<dbReference type="SMART" id="SM00194">
    <property type="entry name" value="PTPc"/>
    <property type="match status" value="1"/>
</dbReference>
<dbReference type="InterPro" id="IPR029021">
    <property type="entry name" value="Prot-tyrosine_phosphatase-like"/>
</dbReference>
<feature type="compositionally biased region" description="Basic and acidic residues" evidence="1">
    <location>
        <begin position="12"/>
        <end position="22"/>
    </location>
</feature>
<evidence type="ECO:0000313" key="5">
    <source>
        <dbReference type="Proteomes" id="UP001177023"/>
    </source>
</evidence>
<proteinExistence type="predicted"/>
<protein>
    <recommendedName>
        <fullName evidence="6">Protein-tyrosine phosphatase</fullName>
    </recommendedName>
</protein>
<dbReference type="PROSITE" id="PS50056">
    <property type="entry name" value="TYR_PHOSPHATASE_2"/>
    <property type="match status" value="1"/>
</dbReference>
<feature type="domain" description="Tyrosine-protein phosphatase" evidence="2">
    <location>
        <begin position="85"/>
        <end position="320"/>
    </location>
</feature>
<dbReference type="PANTHER" id="PTHR46163">
    <property type="entry name" value="TYROSINE-PROTEIN PHOSPHATASE-RELATED"/>
    <property type="match status" value="1"/>
</dbReference>
<dbReference type="GO" id="GO:0004725">
    <property type="term" value="F:protein tyrosine phosphatase activity"/>
    <property type="evidence" value="ECO:0007669"/>
    <property type="project" value="InterPro"/>
</dbReference>
<dbReference type="InterPro" id="IPR000387">
    <property type="entry name" value="Tyr_Pase_dom"/>
</dbReference>
<dbReference type="PANTHER" id="PTHR46163:SF5">
    <property type="entry name" value="TYROSINE-PROTEIN PHOSPHATASE"/>
    <property type="match status" value="1"/>
</dbReference>
<dbReference type="Pfam" id="PF00102">
    <property type="entry name" value="Y_phosphatase"/>
    <property type="match status" value="1"/>
</dbReference>
<dbReference type="CDD" id="cd00047">
    <property type="entry name" value="PTPc"/>
    <property type="match status" value="1"/>
</dbReference>
<dbReference type="SUPFAM" id="SSF52799">
    <property type="entry name" value="(Phosphotyrosine protein) phosphatases II"/>
    <property type="match status" value="1"/>
</dbReference>
<evidence type="ECO:0000259" key="3">
    <source>
        <dbReference type="PROSITE" id="PS50056"/>
    </source>
</evidence>
<dbReference type="InterPro" id="IPR003595">
    <property type="entry name" value="Tyr_Pase_cat"/>
</dbReference>
<dbReference type="InterPro" id="IPR052782">
    <property type="entry name" value="Oocyte-zygote_transition_reg"/>
</dbReference>
<dbReference type="SMART" id="SM00404">
    <property type="entry name" value="PTPc_motif"/>
    <property type="match status" value="1"/>
</dbReference>
<gene>
    <name evidence="4" type="ORF">MSPICULIGERA_LOCUS16436</name>
</gene>
<dbReference type="AlphaFoldDB" id="A0AA36CZF5"/>
<dbReference type="Proteomes" id="UP001177023">
    <property type="component" value="Unassembled WGS sequence"/>
</dbReference>
<dbReference type="PROSITE" id="PS00383">
    <property type="entry name" value="TYR_PHOSPHATASE_1"/>
    <property type="match status" value="1"/>
</dbReference>
<evidence type="ECO:0000256" key="1">
    <source>
        <dbReference type="SAM" id="MobiDB-lite"/>
    </source>
</evidence>
<dbReference type="Gene3D" id="3.90.190.10">
    <property type="entry name" value="Protein tyrosine phosphatase superfamily"/>
    <property type="match status" value="1"/>
</dbReference>
<reference evidence="4" key="1">
    <citation type="submission" date="2023-06" db="EMBL/GenBank/DDBJ databases">
        <authorList>
            <person name="Delattre M."/>
        </authorList>
    </citation>
    <scope>NUCLEOTIDE SEQUENCE</scope>
    <source>
        <strain evidence="4">AF72</strain>
    </source>
</reference>
<feature type="compositionally biased region" description="Basic residues" evidence="1">
    <location>
        <begin position="1"/>
        <end position="11"/>
    </location>
</feature>
<evidence type="ECO:0000313" key="4">
    <source>
        <dbReference type="EMBL" id="CAJ0578175.1"/>
    </source>
</evidence>
<name>A0AA36CZF5_9BILA</name>
<dbReference type="PRINTS" id="PR00700">
    <property type="entry name" value="PRTYPHPHTASE"/>
</dbReference>
<organism evidence="4 5">
    <name type="scientific">Mesorhabditis spiculigera</name>
    <dbReference type="NCBI Taxonomy" id="96644"/>
    <lineage>
        <taxon>Eukaryota</taxon>
        <taxon>Metazoa</taxon>
        <taxon>Ecdysozoa</taxon>
        <taxon>Nematoda</taxon>
        <taxon>Chromadorea</taxon>
        <taxon>Rhabditida</taxon>
        <taxon>Rhabditina</taxon>
        <taxon>Rhabditomorpha</taxon>
        <taxon>Rhabditoidea</taxon>
        <taxon>Rhabditidae</taxon>
        <taxon>Mesorhabditinae</taxon>
        <taxon>Mesorhabditis</taxon>
    </lineage>
</organism>
<evidence type="ECO:0000259" key="2">
    <source>
        <dbReference type="PROSITE" id="PS50055"/>
    </source>
</evidence>
<dbReference type="InterPro" id="IPR016130">
    <property type="entry name" value="Tyr_Pase_AS"/>
</dbReference>
<feature type="compositionally biased region" description="Polar residues" evidence="1">
    <location>
        <begin position="27"/>
        <end position="36"/>
    </location>
</feature>
<comment type="caution">
    <text evidence="4">The sequence shown here is derived from an EMBL/GenBank/DDBJ whole genome shotgun (WGS) entry which is preliminary data.</text>
</comment>
<feature type="domain" description="Tyrosine specific protein phosphatases" evidence="3">
    <location>
        <begin position="239"/>
        <end position="311"/>
    </location>
</feature>
<dbReference type="EMBL" id="CATQJA010002653">
    <property type="protein sequence ID" value="CAJ0578175.1"/>
    <property type="molecule type" value="Genomic_DNA"/>
</dbReference>
<feature type="region of interest" description="Disordered" evidence="1">
    <location>
        <begin position="1"/>
        <end position="36"/>
    </location>
</feature>
<dbReference type="InterPro" id="IPR000242">
    <property type="entry name" value="PTP_cat"/>
</dbReference>
<dbReference type="PROSITE" id="PS50055">
    <property type="entry name" value="TYR_PHOSPHATASE_PTP"/>
    <property type="match status" value="1"/>
</dbReference>